<reference evidence="1 2" key="1">
    <citation type="journal article" date="2014" name="Genome Announc.">
        <title>The Genome of the Predominant Equine Lactobacillus Species, Lactobacillus equi, Is Reflective of Its Lifestyle Adaptations to an Herbivorous Host.</title>
        <authorList>
            <person name="O'Donnell M.M."/>
            <person name="Harris H.M."/>
            <person name="O'Toole P.W."/>
            <person name="Ross R.P."/>
        </authorList>
    </citation>
    <scope>NUCLEOTIDE SEQUENCE [LARGE SCALE GENOMIC DNA]</scope>
    <source>
        <strain evidence="1 2">DPC 6820</strain>
    </source>
</reference>
<keyword evidence="2" id="KW-1185">Reference proteome</keyword>
<proteinExistence type="predicted"/>
<comment type="caution">
    <text evidence="1">The sequence shown here is derived from an EMBL/GenBank/DDBJ whole genome shotgun (WGS) entry which is preliminary data.</text>
</comment>
<dbReference type="AlphaFoldDB" id="V7HW11"/>
<name>V7HW11_9LACO</name>
<gene>
    <name evidence="1" type="ORF">LEQ_1704c</name>
</gene>
<evidence type="ECO:0000313" key="2">
    <source>
        <dbReference type="Proteomes" id="UP000018559"/>
    </source>
</evidence>
<dbReference type="Proteomes" id="UP000018559">
    <property type="component" value="Unassembled WGS sequence"/>
</dbReference>
<evidence type="ECO:0000313" key="1">
    <source>
        <dbReference type="EMBL" id="ETA73236.1"/>
    </source>
</evidence>
<organism evidence="1 2">
    <name type="scientific">Ligilactobacillus equi DPC 6820</name>
    <dbReference type="NCBI Taxonomy" id="1392007"/>
    <lineage>
        <taxon>Bacteria</taxon>
        <taxon>Bacillati</taxon>
        <taxon>Bacillota</taxon>
        <taxon>Bacilli</taxon>
        <taxon>Lactobacillales</taxon>
        <taxon>Lactobacillaceae</taxon>
        <taxon>Ligilactobacillus</taxon>
    </lineage>
</organism>
<dbReference type="PATRIC" id="fig|1392007.3.peg.1970"/>
<dbReference type="RefSeq" id="WP_023860472.1">
    <property type="nucleotide sequence ID" value="NZ_AWWH01000197.1"/>
</dbReference>
<accession>V7HW11</accession>
<dbReference type="EMBL" id="AWWH01000197">
    <property type="protein sequence ID" value="ETA73236.1"/>
    <property type="molecule type" value="Genomic_DNA"/>
</dbReference>
<protein>
    <submittedName>
        <fullName evidence="1">Cls2 protein</fullName>
    </submittedName>
</protein>
<sequence>MKLTTDVELYAYQEGYKEAARYFEKELRDFKDWVDGGKYYELELEDIQDLLGSLIDSAADYAKNGPESMQTELTFEEDGKPEDICEFCSFNGAPLLDDYGLTIYVDDAEKWLYVDKTEDTDKCIKINYCPMCGKELGND</sequence>